<dbReference type="InterPro" id="IPR051798">
    <property type="entry name" value="Class-II_PLP-Dep_Aminotrans"/>
</dbReference>
<feature type="domain" description="Aminotransferase class I/classII large" evidence="6">
    <location>
        <begin position="30"/>
        <end position="384"/>
    </location>
</feature>
<dbReference type="InterPro" id="IPR015421">
    <property type="entry name" value="PyrdxlP-dep_Trfase_major"/>
</dbReference>
<dbReference type="KEGG" id="ibu:IB211_03068"/>
<dbReference type="Gene3D" id="3.90.1150.10">
    <property type="entry name" value="Aspartate Aminotransferase, domain 1"/>
    <property type="match status" value="1"/>
</dbReference>
<dbReference type="InterPro" id="IPR027619">
    <property type="entry name" value="C-S_lyase_PatB-like"/>
</dbReference>
<evidence type="ECO:0000259" key="6">
    <source>
        <dbReference type="Pfam" id="PF00155"/>
    </source>
</evidence>
<comment type="cofactor">
    <cofactor evidence="1">
        <name>pyridoxal 5'-phosphate</name>
        <dbReference type="ChEBI" id="CHEBI:597326"/>
    </cofactor>
</comment>
<dbReference type="Gene3D" id="3.40.640.10">
    <property type="entry name" value="Type I PLP-dependent aspartate aminotransferase-like (Major domain)"/>
    <property type="match status" value="1"/>
</dbReference>
<comment type="similarity">
    <text evidence="5">Belongs to the class-II pyridoxal-phosphate-dependent aminotransferase family. MalY/PatB cystathionine beta-lyase subfamily.</text>
</comment>
<evidence type="ECO:0000256" key="4">
    <source>
        <dbReference type="ARBA" id="ARBA00023239"/>
    </source>
</evidence>
<evidence type="ECO:0000313" key="7">
    <source>
        <dbReference type="EMBL" id="ALP95459.1"/>
    </source>
</evidence>
<protein>
    <recommendedName>
        <fullName evidence="2">cysteine-S-conjugate beta-lyase</fullName>
        <ecNumber evidence="2">4.4.1.13</ecNumber>
    </recommendedName>
</protein>
<dbReference type="GO" id="GO:0047804">
    <property type="term" value="F:cysteine-S-conjugate beta-lyase activity"/>
    <property type="evidence" value="ECO:0007669"/>
    <property type="project" value="UniProtKB-EC"/>
</dbReference>
<evidence type="ECO:0000313" key="8">
    <source>
        <dbReference type="Proteomes" id="UP000064844"/>
    </source>
</evidence>
<evidence type="ECO:0000256" key="3">
    <source>
        <dbReference type="ARBA" id="ARBA00022898"/>
    </source>
</evidence>
<name>A0A0S2W817_9FIRM</name>
<dbReference type="SUPFAM" id="SSF53383">
    <property type="entry name" value="PLP-dependent transferases"/>
    <property type="match status" value="1"/>
</dbReference>
<dbReference type="InterPro" id="IPR015424">
    <property type="entry name" value="PyrdxlP-dep_Trfase"/>
</dbReference>
<dbReference type="Proteomes" id="UP000064844">
    <property type="component" value="Chromosome"/>
</dbReference>
<dbReference type="Pfam" id="PF00155">
    <property type="entry name" value="Aminotran_1_2"/>
    <property type="match status" value="1"/>
</dbReference>
<keyword evidence="8" id="KW-1185">Reference proteome</keyword>
<dbReference type="RefSeq" id="WP_058118509.1">
    <property type="nucleotide sequence ID" value="NZ_CP011307.1"/>
</dbReference>
<dbReference type="STRING" id="1297617.IB211_03068"/>
<dbReference type="NCBIfam" id="TIGR04350">
    <property type="entry name" value="C_S_lyase_PatB"/>
    <property type="match status" value="1"/>
</dbReference>
<reference evidence="8" key="2">
    <citation type="submission" date="2015-04" db="EMBL/GenBank/DDBJ databases">
        <title>A butyrogenic pathway from the amino acid lysine in a human gut commensal.</title>
        <authorList>
            <person name="de Vos W.M."/>
            <person name="Bui N.T.P."/>
            <person name="Plugge C.M."/>
            <person name="Ritari J."/>
        </authorList>
    </citation>
    <scope>NUCLEOTIDE SEQUENCE [LARGE SCALE GENOMIC DNA]</scope>
    <source>
        <strain evidence="8">AF211</strain>
    </source>
</reference>
<dbReference type="GO" id="GO:0008483">
    <property type="term" value="F:transaminase activity"/>
    <property type="evidence" value="ECO:0007669"/>
    <property type="project" value="UniProtKB-KW"/>
</dbReference>
<evidence type="ECO:0000256" key="2">
    <source>
        <dbReference type="ARBA" id="ARBA00012224"/>
    </source>
</evidence>
<proteinExistence type="inferred from homology"/>
<keyword evidence="3" id="KW-0663">Pyridoxal phosphate</keyword>
<keyword evidence="7" id="KW-0808">Transferase</keyword>
<evidence type="ECO:0000256" key="5">
    <source>
        <dbReference type="ARBA" id="ARBA00037974"/>
    </source>
</evidence>
<dbReference type="PANTHER" id="PTHR43525">
    <property type="entry name" value="PROTEIN MALY"/>
    <property type="match status" value="1"/>
</dbReference>
<organism evidence="7 8">
    <name type="scientific">Intestinimonas butyriciproducens</name>
    <dbReference type="NCBI Taxonomy" id="1297617"/>
    <lineage>
        <taxon>Bacteria</taxon>
        <taxon>Bacillati</taxon>
        <taxon>Bacillota</taxon>
        <taxon>Clostridia</taxon>
        <taxon>Eubacteriales</taxon>
        <taxon>Intestinimonas</taxon>
    </lineage>
</organism>
<dbReference type="GO" id="GO:0030170">
    <property type="term" value="F:pyridoxal phosphate binding"/>
    <property type="evidence" value="ECO:0007669"/>
    <property type="project" value="InterPro"/>
</dbReference>
<accession>A0A0S2W817</accession>
<dbReference type="EC" id="4.4.1.13" evidence="2"/>
<evidence type="ECO:0000256" key="1">
    <source>
        <dbReference type="ARBA" id="ARBA00001933"/>
    </source>
</evidence>
<sequence length="395" mass="44316">MYDFTTLRPRRGIGASKWQPLERAGVADPDVIPFSIADMDLITAPEIISALREAAEFGVYGYTSMDEAYRSAVAGWMRRRHGWEIQPGWIINAFGVVHAVGQAVQAFTQPGEGVIFQTPAYPPFLRILQATGRTPLSNPLLRGEQGYTLDFEALEALCARPDAKLLLFCSPHNPTGRVWSEEELRRVADICARNGVLLFSDEIHFDFIAPVHRHTVLATLDEQTRDNCIVGTSASKTFNLAGLSTANIIIPNDTLRRRFRAKTDGYTGGYTGYFGLTATRTAYEKGEAWLDALLVHLDGNFRLCREFLAQRFPSVWVAPWEGTYLLWADFSCLGLTPEEQERFMRDEAGLFLDEGYIFGREGAGFERMVLACPRLQLERALERLDQAAARRGLPR</sequence>
<dbReference type="EMBL" id="CP011307">
    <property type="protein sequence ID" value="ALP95459.1"/>
    <property type="molecule type" value="Genomic_DNA"/>
</dbReference>
<dbReference type="PANTHER" id="PTHR43525:SF1">
    <property type="entry name" value="PROTEIN MALY"/>
    <property type="match status" value="1"/>
</dbReference>
<dbReference type="CDD" id="cd00609">
    <property type="entry name" value="AAT_like"/>
    <property type="match status" value="1"/>
</dbReference>
<reference evidence="7 8" key="1">
    <citation type="journal article" date="2015" name="Nat. Commun.">
        <title>Production of butyrate from lysine and the Amadori product fructoselysine by a human gut commensal.</title>
        <authorList>
            <person name="Bui T.P."/>
            <person name="Ritari J."/>
            <person name="Boeren S."/>
            <person name="de Waard P."/>
            <person name="Plugge C.M."/>
            <person name="de Vos W.M."/>
        </authorList>
    </citation>
    <scope>NUCLEOTIDE SEQUENCE [LARGE SCALE GENOMIC DNA]</scope>
    <source>
        <strain evidence="7 8">AF211</strain>
    </source>
</reference>
<dbReference type="InterPro" id="IPR004839">
    <property type="entry name" value="Aminotransferase_I/II_large"/>
</dbReference>
<keyword evidence="7" id="KW-0032">Aminotransferase</keyword>
<dbReference type="InterPro" id="IPR015422">
    <property type="entry name" value="PyrdxlP-dep_Trfase_small"/>
</dbReference>
<gene>
    <name evidence="7" type="ORF">IB211_03068</name>
</gene>
<keyword evidence="4" id="KW-0456">Lyase</keyword>
<dbReference type="eggNOG" id="COG1168">
    <property type="taxonomic scope" value="Bacteria"/>
</dbReference>
<dbReference type="AlphaFoldDB" id="A0A0S2W817"/>